<feature type="chain" id="PRO_5040817966" description="Secreted protein" evidence="5">
    <location>
        <begin position="27"/>
        <end position="129"/>
    </location>
</feature>
<sequence>MAGRMLVKLLFLMMFYELLLFSASEAWWSCDSKNPPGTWENTWQESFTFTCPRLRKWGPGGVGRVCTETAKKIASTGFRCAHSPLPYGSKCAWISYVNDYDQKVDFTCPNDGLLTGVKSEYSKVHRDRK</sequence>
<evidence type="ECO:0000313" key="6">
    <source>
        <dbReference type="EMBL" id="KAJ7376817.1"/>
    </source>
</evidence>
<evidence type="ECO:0000256" key="4">
    <source>
        <dbReference type="ARBA" id="ARBA00023157"/>
    </source>
</evidence>
<keyword evidence="5" id="KW-0732">Signal</keyword>
<dbReference type="OrthoDB" id="5980959at2759"/>
<evidence type="ECO:0000256" key="3">
    <source>
        <dbReference type="ARBA" id="ARBA00022525"/>
    </source>
</evidence>
<dbReference type="InterPro" id="IPR026645">
    <property type="entry name" value="Dermatopontin"/>
</dbReference>
<dbReference type="EMBL" id="MU826389">
    <property type="protein sequence ID" value="KAJ7376817.1"/>
    <property type="molecule type" value="Genomic_DNA"/>
</dbReference>
<name>A0A9W9Z820_9CNID</name>
<accession>A0A9W9Z820</accession>
<proteinExistence type="inferred from homology"/>
<dbReference type="PANTHER" id="PTHR15040:SF1">
    <property type="entry name" value="DERMATOPONTIN-LIKE ISOFORM X1"/>
    <property type="match status" value="1"/>
</dbReference>
<dbReference type="GO" id="GO:0031012">
    <property type="term" value="C:extracellular matrix"/>
    <property type="evidence" value="ECO:0007669"/>
    <property type="project" value="TreeGrafter"/>
</dbReference>
<feature type="signal peptide" evidence="5">
    <location>
        <begin position="1"/>
        <end position="26"/>
    </location>
</feature>
<evidence type="ECO:0008006" key="8">
    <source>
        <dbReference type="Google" id="ProtNLM"/>
    </source>
</evidence>
<comment type="similarity">
    <text evidence="2">Belongs to the dermatopontin family.</text>
</comment>
<dbReference type="Proteomes" id="UP001163046">
    <property type="component" value="Unassembled WGS sequence"/>
</dbReference>
<protein>
    <recommendedName>
        <fullName evidence="8">Secreted protein</fullName>
    </recommendedName>
</protein>
<dbReference type="AlphaFoldDB" id="A0A9W9Z820"/>
<evidence type="ECO:0000256" key="2">
    <source>
        <dbReference type="ARBA" id="ARBA00008712"/>
    </source>
</evidence>
<gene>
    <name evidence="6" type="ORF">OS493_032279</name>
</gene>
<keyword evidence="3" id="KW-0964">Secreted</keyword>
<organism evidence="6 7">
    <name type="scientific">Desmophyllum pertusum</name>
    <dbReference type="NCBI Taxonomy" id="174260"/>
    <lineage>
        <taxon>Eukaryota</taxon>
        <taxon>Metazoa</taxon>
        <taxon>Cnidaria</taxon>
        <taxon>Anthozoa</taxon>
        <taxon>Hexacorallia</taxon>
        <taxon>Scleractinia</taxon>
        <taxon>Caryophylliina</taxon>
        <taxon>Caryophylliidae</taxon>
        <taxon>Desmophyllum</taxon>
    </lineage>
</organism>
<comment type="subcellular location">
    <subcellularLocation>
        <location evidence="1">Secreted</location>
    </subcellularLocation>
</comment>
<reference evidence="6" key="1">
    <citation type="submission" date="2023-01" db="EMBL/GenBank/DDBJ databases">
        <title>Genome assembly of the deep-sea coral Lophelia pertusa.</title>
        <authorList>
            <person name="Herrera S."/>
            <person name="Cordes E."/>
        </authorList>
    </citation>
    <scope>NUCLEOTIDE SEQUENCE</scope>
    <source>
        <strain evidence="6">USNM1676648</strain>
        <tissue evidence="6">Polyp</tissue>
    </source>
</reference>
<evidence type="ECO:0000313" key="7">
    <source>
        <dbReference type="Proteomes" id="UP001163046"/>
    </source>
</evidence>
<evidence type="ECO:0000256" key="5">
    <source>
        <dbReference type="SAM" id="SignalP"/>
    </source>
</evidence>
<dbReference type="Pfam" id="PF14704">
    <property type="entry name" value="DERM"/>
    <property type="match status" value="1"/>
</dbReference>
<keyword evidence="4" id="KW-1015">Disulfide bond</keyword>
<dbReference type="GO" id="GO:0005615">
    <property type="term" value="C:extracellular space"/>
    <property type="evidence" value="ECO:0007669"/>
    <property type="project" value="TreeGrafter"/>
</dbReference>
<keyword evidence="7" id="KW-1185">Reference proteome</keyword>
<dbReference type="PANTHER" id="PTHR15040">
    <property type="entry name" value="DERMATOPONTIN-RELATED"/>
    <property type="match status" value="1"/>
</dbReference>
<evidence type="ECO:0000256" key="1">
    <source>
        <dbReference type="ARBA" id="ARBA00004613"/>
    </source>
</evidence>
<dbReference type="GO" id="GO:0030199">
    <property type="term" value="P:collagen fibril organization"/>
    <property type="evidence" value="ECO:0007669"/>
    <property type="project" value="TreeGrafter"/>
</dbReference>
<comment type="caution">
    <text evidence="6">The sequence shown here is derived from an EMBL/GenBank/DDBJ whole genome shotgun (WGS) entry which is preliminary data.</text>
</comment>